<accession>A0A0G4F5P6</accession>
<keyword evidence="2" id="KW-0285">Flavoprotein</keyword>
<evidence type="ECO:0000259" key="8">
    <source>
        <dbReference type="Pfam" id="PF01494"/>
    </source>
</evidence>
<dbReference type="AlphaFoldDB" id="A0A0G4F5P6"/>
<evidence type="ECO:0000313" key="9">
    <source>
        <dbReference type="EMBL" id="CEM07484.1"/>
    </source>
</evidence>
<dbReference type="PANTHER" id="PTHR46028:SF2">
    <property type="entry name" value="KYNURENINE 3-MONOOXYGENASE"/>
    <property type="match status" value="1"/>
</dbReference>
<dbReference type="GO" id="GO:0070189">
    <property type="term" value="P:kynurenine metabolic process"/>
    <property type="evidence" value="ECO:0007669"/>
    <property type="project" value="TreeGrafter"/>
</dbReference>
<comment type="cofactor">
    <cofactor evidence="1">
        <name>FAD</name>
        <dbReference type="ChEBI" id="CHEBI:57692"/>
    </cofactor>
</comment>
<name>A0A0G4F5P6_9ALVE</name>
<feature type="transmembrane region" description="Helical" evidence="7">
    <location>
        <begin position="367"/>
        <end position="386"/>
    </location>
</feature>
<evidence type="ECO:0000256" key="1">
    <source>
        <dbReference type="ARBA" id="ARBA00001974"/>
    </source>
</evidence>
<dbReference type="EMBL" id="CDMZ01000130">
    <property type="protein sequence ID" value="CEM07484.1"/>
    <property type="molecule type" value="Genomic_DNA"/>
</dbReference>
<reference evidence="9" key="1">
    <citation type="submission" date="2014-11" db="EMBL/GenBank/DDBJ databases">
        <authorList>
            <person name="Otto D Thomas"/>
            <person name="Naeem Raeece"/>
        </authorList>
    </citation>
    <scope>NUCLEOTIDE SEQUENCE</scope>
</reference>
<evidence type="ECO:0000256" key="3">
    <source>
        <dbReference type="ARBA" id="ARBA00022827"/>
    </source>
</evidence>
<keyword evidence="6" id="KW-0503">Monooxygenase</keyword>
<feature type="domain" description="FAD-binding" evidence="8">
    <location>
        <begin position="3"/>
        <end position="326"/>
    </location>
</feature>
<proteinExistence type="predicted"/>
<evidence type="ECO:0000256" key="4">
    <source>
        <dbReference type="ARBA" id="ARBA00022857"/>
    </source>
</evidence>
<dbReference type="PRINTS" id="PR00420">
    <property type="entry name" value="RNGMNOXGNASE"/>
</dbReference>
<evidence type="ECO:0000256" key="7">
    <source>
        <dbReference type="SAM" id="Phobius"/>
    </source>
</evidence>
<dbReference type="SUPFAM" id="SSF51905">
    <property type="entry name" value="FAD/NAD(P)-binding domain"/>
    <property type="match status" value="1"/>
</dbReference>
<keyword evidence="7" id="KW-0472">Membrane</keyword>
<keyword evidence="3" id="KW-0274">FAD</keyword>
<dbReference type="InterPro" id="IPR002938">
    <property type="entry name" value="FAD-bd"/>
</dbReference>
<sequence length="438" mass="47554">MSKICIIGAGPAGLGLALGLARRGTAGEVVVYDRAENHKTAPRYNPDRSYTIDITGHGVRALEYLGVSSRFDKELIKFKGIKVLPLHKVEPWDGPGWTGSRGDICRTLMSECEEKFPGKVNFVFDSEVEILDVYTGKVAIKGKSGDITKKTFDFVAASDGAGSLARSQALSSVPGFEIEKSQVNNYCTMIHFDKATNELDPEWLYGFSVSPFVVGGAINGDNGPKDPKWFCMLGFDRKKKFTDAQEAKQCIQRCCPKILKYVSEKEIEAFSKRECSHIGRAAVCNKFNAGRVVIIGNAGNPFPPVGQGINAALESAMVLDQCLVEAEGAGGEGKGFCWAGDRFTEKWLSEAHGINWIAQRLEFGNTWKMGLVVTAALLGFSVLTDAKKSTMKWSEVARAAKGRQKLLFKSGYALLGAAALGAAFLGGYKLGHFMWGSK</sequence>
<protein>
    <recommendedName>
        <fullName evidence="8">FAD-binding domain-containing protein</fullName>
    </recommendedName>
</protein>
<gene>
    <name evidence="9" type="ORF">Cvel_15249</name>
</gene>
<organism evidence="9">
    <name type="scientific">Chromera velia CCMP2878</name>
    <dbReference type="NCBI Taxonomy" id="1169474"/>
    <lineage>
        <taxon>Eukaryota</taxon>
        <taxon>Sar</taxon>
        <taxon>Alveolata</taxon>
        <taxon>Colpodellida</taxon>
        <taxon>Chromeraceae</taxon>
        <taxon>Chromera</taxon>
    </lineage>
</organism>
<keyword evidence="4" id="KW-0521">NADP</keyword>
<dbReference type="VEuPathDB" id="CryptoDB:Cvel_15249"/>
<keyword evidence="5" id="KW-0560">Oxidoreductase</keyword>
<keyword evidence="7" id="KW-0812">Transmembrane</keyword>
<evidence type="ECO:0000256" key="5">
    <source>
        <dbReference type="ARBA" id="ARBA00023002"/>
    </source>
</evidence>
<dbReference type="Gene3D" id="3.50.50.60">
    <property type="entry name" value="FAD/NAD(P)-binding domain"/>
    <property type="match status" value="1"/>
</dbReference>
<dbReference type="GO" id="GO:0004502">
    <property type="term" value="F:kynurenine 3-monooxygenase activity"/>
    <property type="evidence" value="ECO:0007669"/>
    <property type="project" value="TreeGrafter"/>
</dbReference>
<keyword evidence="7" id="KW-1133">Transmembrane helix</keyword>
<evidence type="ECO:0000256" key="6">
    <source>
        <dbReference type="ARBA" id="ARBA00023033"/>
    </source>
</evidence>
<evidence type="ECO:0000256" key="2">
    <source>
        <dbReference type="ARBA" id="ARBA00022630"/>
    </source>
</evidence>
<feature type="transmembrane region" description="Helical" evidence="7">
    <location>
        <begin position="406"/>
        <end position="428"/>
    </location>
</feature>
<dbReference type="PANTHER" id="PTHR46028">
    <property type="entry name" value="KYNURENINE 3-MONOOXYGENASE"/>
    <property type="match status" value="1"/>
</dbReference>
<dbReference type="Pfam" id="PF01494">
    <property type="entry name" value="FAD_binding_3"/>
    <property type="match status" value="1"/>
</dbReference>
<dbReference type="GO" id="GO:0071949">
    <property type="term" value="F:FAD binding"/>
    <property type="evidence" value="ECO:0007669"/>
    <property type="project" value="InterPro"/>
</dbReference>
<dbReference type="InterPro" id="IPR036188">
    <property type="entry name" value="FAD/NAD-bd_sf"/>
</dbReference>